<keyword evidence="1" id="KW-0678">Repressor</keyword>
<evidence type="ECO:0000313" key="7">
    <source>
        <dbReference type="Proteomes" id="UP000292298"/>
    </source>
</evidence>
<dbReference type="PANTHER" id="PTHR30363:SF4">
    <property type="entry name" value="GLYCEROL-3-PHOSPHATE REGULON REPRESSOR"/>
    <property type="match status" value="1"/>
</dbReference>
<dbReference type="AlphaFoldDB" id="A0A4Q8D2U0"/>
<dbReference type="EMBL" id="SHLI01000001">
    <property type="protein sequence ID" value="RZU99662.1"/>
    <property type="molecule type" value="Genomic_DNA"/>
</dbReference>
<dbReference type="Gene3D" id="1.10.10.10">
    <property type="entry name" value="Winged helix-like DNA-binding domain superfamily/Winged helix DNA-binding domain"/>
    <property type="match status" value="1"/>
</dbReference>
<evidence type="ECO:0000256" key="1">
    <source>
        <dbReference type="ARBA" id="ARBA00022491"/>
    </source>
</evidence>
<dbReference type="Pfam" id="PF08220">
    <property type="entry name" value="HTH_DeoR"/>
    <property type="match status" value="1"/>
</dbReference>
<dbReference type="SUPFAM" id="SSF100950">
    <property type="entry name" value="NagB/RpiA/CoA transferase-like"/>
    <property type="match status" value="1"/>
</dbReference>
<protein>
    <submittedName>
        <fullName evidence="6">DeoR family transcriptional regulator</fullName>
    </submittedName>
</protein>
<dbReference type="InterPro" id="IPR001034">
    <property type="entry name" value="DeoR_HTH"/>
</dbReference>
<evidence type="ECO:0000256" key="4">
    <source>
        <dbReference type="ARBA" id="ARBA00023163"/>
    </source>
</evidence>
<accession>A0A4Q8D2U0</accession>
<keyword evidence="4" id="KW-0804">Transcription</keyword>
<dbReference type="PANTHER" id="PTHR30363">
    <property type="entry name" value="HTH-TYPE TRANSCRIPTIONAL REGULATOR SRLR-RELATED"/>
    <property type="match status" value="1"/>
</dbReference>
<comment type="caution">
    <text evidence="6">The sequence shown here is derived from an EMBL/GenBank/DDBJ whole genome shotgun (WGS) entry which is preliminary data.</text>
</comment>
<dbReference type="InterPro" id="IPR036388">
    <property type="entry name" value="WH-like_DNA-bd_sf"/>
</dbReference>
<evidence type="ECO:0000256" key="2">
    <source>
        <dbReference type="ARBA" id="ARBA00023015"/>
    </source>
</evidence>
<dbReference type="Gene3D" id="3.30.750.70">
    <property type="entry name" value="4-hydroxybutyrate coenzyme like domains"/>
    <property type="match status" value="1"/>
</dbReference>
<dbReference type="PROSITE" id="PS51000">
    <property type="entry name" value="HTH_DEOR_2"/>
    <property type="match status" value="1"/>
</dbReference>
<dbReference type="InterPro" id="IPR014036">
    <property type="entry name" value="DeoR-like_C"/>
</dbReference>
<dbReference type="InterPro" id="IPR050313">
    <property type="entry name" value="Carb_Metab_HTH_regulators"/>
</dbReference>
<organism evidence="6 7">
    <name type="scientific">Spiribacter vilamensis</name>
    <dbReference type="NCBI Taxonomy" id="531306"/>
    <lineage>
        <taxon>Bacteria</taxon>
        <taxon>Pseudomonadati</taxon>
        <taxon>Pseudomonadota</taxon>
        <taxon>Gammaproteobacteria</taxon>
        <taxon>Chromatiales</taxon>
        <taxon>Ectothiorhodospiraceae</taxon>
        <taxon>Spiribacter</taxon>
    </lineage>
</organism>
<evidence type="ECO:0000259" key="5">
    <source>
        <dbReference type="PROSITE" id="PS51000"/>
    </source>
</evidence>
<keyword evidence="7" id="KW-1185">Reference proteome</keyword>
<reference evidence="6 7" key="1">
    <citation type="submission" date="2019-02" db="EMBL/GenBank/DDBJ databases">
        <title>Genomic Encyclopedia of Type Strains, Phase IV (KMG-IV): sequencing the most valuable type-strain genomes for metagenomic binning, comparative biology and taxonomic classification.</title>
        <authorList>
            <person name="Goeker M."/>
        </authorList>
    </citation>
    <scope>NUCLEOTIDE SEQUENCE [LARGE SCALE GENOMIC DNA]</scope>
    <source>
        <strain evidence="6 7">DSM 21056</strain>
    </source>
</reference>
<dbReference type="GO" id="GO:0003677">
    <property type="term" value="F:DNA binding"/>
    <property type="evidence" value="ECO:0007669"/>
    <property type="project" value="UniProtKB-KW"/>
</dbReference>
<dbReference type="InterPro" id="IPR018356">
    <property type="entry name" value="Tscrpt_reg_HTH_DeoR_CS"/>
</dbReference>
<proteinExistence type="predicted"/>
<dbReference type="GO" id="GO:0003700">
    <property type="term" value="F:DNA-binding transcription factor activity"/>
    <property type="evidence" value="ECO:0007669"/>
    <property type="project" value="InterPro"/>
</dbReference>
<dbReference type="InterPro" id="IPR036390">
    <property type="entry name" value="WH_DNA-bd_sf"/>
</dbReference>
<feature type="domain" description="HTH deoR-type" evidence="5">
    <location>
        <begin position="11"/>
        <end position="66"/>
    </location>
</feature>
<dbReference type="SUPFAM" id="SSF46785">
    <property type="entry name" value="Winged helix' DNA-binding domain"/>
    <property type="match status" value="1"/>
</dbReference>
<dbReference type="Proteomes" id="UP000292298">
    <property type="component" value="Unassembled WGS sequence"/>
</dbReference>
<keyword evidence="2" id="KW-0805">Transcription regulation</keyword>
<keyword evidence="3" id="KW-0238">DNA-binding</keyword>
<name>A0A4Q8D2U0_9GAMM</name>
<dbReference type="Pfam" id="PF00455">
    <property type="entry name" value="DeoRC"/>
    <property type="match status" value="1"/>
</dbReference>
<evidence type="ECO:0000256" key="3">
    <source>
        <dbReference type="ARBA" id="ARBA00023125"/>
    </source>
</evidence>
<evidence type="ECO:0000313" key="6">
    <source>
        <dbReference type="EMBL" id="RZU99662.1"/>
    </source>
</evidence>
<gene>
    <name evidence="6" type="ORF">EV698_1957</name>
</gene>
<dbReference type="PRINTS" id="PR00037">
    <property type="entry name" value="HTHLACR"/>
</dbReference>
<dbReference type="SMART" id="SM01134">
    <property type="entry name" value="DeoRC"/>
    <property type="match status" value="1"/>
</dbReference>
<dbReference type="PROSITE" id="PS00894">
    <property type="entry name" value="HTH_DEOR_1"/>
    <property type="match status" value="1"/>
</dbReference>
<dbReference type="InterPro" id="IPR037171">
    <property type="entry name" value="NagB/RpiA_transferase-like"/>
</dbReference>
<dbReference type="SMART" id="SM00420">
    <property type="entry name" value="HTH_DEOR"/>
    <property type="match status" value="1"/>
</dbReference>
<sequence length="283" mass="30411">MFESQDRPTGLNRRQQAMLDLVQAQGFVSVEALAQHFAVTSQTIRRDINALCGAGLLRRYHGGAGLPSSVENVNYQARRILLPEAKARIGKAMAARIPDKASVFITLGTTTEAVAMALREHEGLRVITNNLNVATVLADSPGCEVIVAGGVVRQRDRGITGEATIDFVNQFKVDYAVLGISGIEADGTLLDFDYHEVRVIQAILRNARSTLLGADHSKFGRNAMVRVADISAINELYTDAEPPAFVRRAMAENGGRLVVTNADSHAAGALDASGRGGMFESEH</sequence>